<evidence type="ECO:0000256" key="1">
    <source>
        <dbReference type="ARBA" id="ARBA00022527"/>
    </source>
</evidence>
<organism evidence="10">
    <name type="scientific">Schistocephalus solidus</name>
    <name type="common">Tapeworm</name>
    <dbReference type="NCBI Taxonomy" id="70667"/>
    <lineage>
        <taxon>Eukaryota</taxon>
        <taxon>Metazoa</taxon>
        <taxon>Spiralia</taxon>
        <taxon>Lophotrochozoa</taxon>
        <taxon>Platyhelminthes</taxon>
        <taxon>Cestoda</taxon>
        <taxon>Eucestoda</taxon>
        <taxon>Diphyllobothriidea</taxon>
        <taxon>Diphyllobothriidae</taxon>
        <taxon>Schistocephalus</taxon>
    </lineage>
</organism>
<proteinExistence type="inferred from homology"/>
<feature type="compositionally biased region" description="Polar residues" evidence="8">
    <location>
        <begin position="847"/>
        <end position="856"/>
    </location>
</feature>
<evidence type="ECO:0000256" key="8">
    <source>
        <dbReference type="SAM" id="MobiDB-lite"/>
    </source>
</evidence>
<evidence type="ECO:0000256" key="5">
    <source>
        <dbReference type="ARBA" id="ARBA00022840"/>
    </source>
</evidence>
<evidence type="ECO:0000256" key="7">
    <source>
        <dbReference type="PROSITE-ProRule" id="PRU10141"/>
    </source>
</evidence>
<keyword evidence="4" id="KW-0418">Kinase</keyword>
<name>A0A0X3P5B7_SCHSO</name>
<evidence type="ECO:0000313" key="10">
    <source>
        <dbReference type="EMBL" id="JAP46610.1"/>
    </source>
</evidence>
<evidence type="ECO:0000259" key="9">
    <source>
        <dbReference type="PROSITE" id="PS50011"/>
    </source>
</evidence>
<dbReference type="GO" id="GO:0004674">
    <property type="term" value="F:protein serine/threonine kinase activity"/>
    <property type="evidence" value="ECO:0007669"/>
    <property type="project" value="UniProtKB-KW"/>
</dbReference>
<reference evidence="10" key="1">
    <citation type="submission" date="2016-01" db="EMBL/GenBank/DDBJ databases">
        <title>Reference transcriptome for the parasite Schistocephalus solidus: insights into the molecular evolution of parasitism.</title>
        <authorList>
            <person name="Hebert F.O."/>
            <person name="Grambauer S."/>
            <person name="Barber I."/>
            <person name="Landry C.R."/>
            <person name="Aubin-Horth N."/>
        </authorList>
    </citation>
    <scope>NUCLEOTIDE SEQUENCE</scope>
</reference>
<gene>
    <name evidence="10" type="ORF">TR151028</name>
</gene>
<keyword evidence="5 7" id="KW-0067">ATP-binding</keyword>
<evidence type="ECO:0000256" key="4">
    <source>
        <dbReference type="ARBA" id="ARBA00022777"/>
    </source>
</evidence>
<dbReference type="InterPro" id="IPR000719">
    <property type="entry name" value="Prot_kinase_dom"/>
</dbReference>
<dbReference type="SMART" id="SM00220">
    <property type="entry name" value="S_TKc"/>
    <property type="match status" value="1"/>
</dbReference>
<evidence type="ECO:0000256" key="3">
    <source>
        <dbReference type="ARBA" id="ARBA00022741"/>
    </source>
</evidence>
<sequence>MASATSDSDLVSPGQVIKDRWRVLKKIGGGGFGEIYEAQETASHEKVALKLESARQSKQVLKMEVAVLRKLQGKEHFCKFFGCGRTDRYNYVVMSLQSRNLAELRRSMPRTVFSINTTVRLSAQMLDAIEYVHEAGFLHRDIKPSNFAMGRLPSQARGLFLLDFGLARQYTTADGQVRPPRPVAGFRGTVRYASRNAHLNRELGRHDDLWSMFYMLVEFTSGQLPWRRLKDKEQVGQIKQSYNHLSLARCLPSEYRAFLEHIENCTYPDRPDYDMIRSLIKQAMVRRNIRDSDPYDWETDLQNRSERTEDRAQTGAKEPPALAVTGVNQKVSDKNRVSFKPDPVIDTITDGHLVANNFADTTGGAVAAGSGTQAYLVDGTGAVGGGGGAGGSGQVTGVGSANLNELADTGTHGASVWNRVVSSNHLTDKRAENVTEAGEQMKELAASSLKNTNAVDSCLNVADIGTISKAGSLVPAVVSTSGTRAASDEERVLLAGVMQQHHEDKFTHYNHQNHHHQHNHYNYATVAAANLPTRKRLATANSTPGGRHHQYTEKCSITRGDGVSAPQATSVGAGCGGSMPRRRNCVHSRLSATTEYAVGMPPMSVRKAGRETAEERNAGSTNSRHATALVRHTNNHHSCLHHHHQLQRGEEMRAASLPLQRYRSSSALRCGHTDVSSGSFRPHRESNFSNTMGSCDLGDRSTADQSQESVAGATHAIALSVVGKYLSGSTSRLARLNSVGAGASMTQVAGLGLSSQDLPSFMGEDLSDIPSQQNVVQEVVSPSMDFYTAPVTGAESGQTVNSGRKMRTPDSSVSKAHGGKRRTGRSRTSSSSVNEADSGIQNGGSAGQQSSTYGQNGCTGGAGDLQPVLKHSPRERSCHTPKSTSPSQPFGFRSSSDRVSRQTTNTSSSSQDGVAVSRGQLWRSAPSQPPPDMQDASTGKPEIFEGNFKPIGESAEDSRTQQQQPTPPPPPPHHQFSRPSPVPRQTRTGADRLSSPPVYKAPLRKSPTRQCRRPSGGLDPPYRHIQFQQHHRHAPPSSTSPRSVSTQVHVKRSPIRGQAQLHRSGSGTVQRSGSHTKLDGMLYLLTPNCSEMQRMTLSAGGRRTMVASSSNNNCAVGTMTQATSPNLRPDSPFCPCCLEPAEAFGEQELSEFDSASKRTAGESGTTRCRPAEGQPPRSRSSSAGRDGGLGARRQSSTARGSRRGPCLFHPAGRPPSQGIPSEEMLLNPHNLPRHHHRLLQKTHSAGSPTPMLPSGKTAAAVQVTTLDWADADTPAPAPPQSSPQHLPTTSDAMLMVNRCAVSLLKCSLNNSTTGDGNSASIAPPPQCVHFICPRPPELPVTTSNLALAARRRRFRPKTSCIDATGVLGDCCSGGFAHNLLLPTAQVVGGHCSMHPESALIVSSLEKSPPSPTVEYVD</sequence>
<dbReference type="Gene3D" id="1.10.510.10">
    <property type="entry name" value="Transferase(Phosphotransferase) domain 1"/>
    <property type="match status" value="1"/>
</dbReference>
<evidence type="ECO:0000256" key="6">
    <source>
        <dbReference type="ARBA" id="ARBA00061588"/>
    </source>
</evidence>
<dbReference type="PROSITE" id="PS50011">
    <property type="entry name" value="PROTEIN_KINASE_DOM"/>
    <property type="match status" value="1"/>
</dbReference>
<feature type="domain" description="Protein kinase" evidence="9">
    <location>
        <begin position="21"/>
        <end position="285"/>
    </location>
</feature>
<dbReference type="CDD" id="cd14017">
    <property type="entry name" value="STKc_TTBK"/>
    <property type="match status" value="1"/>
</dbReference>
<dbReference type="InterPro" id="IPR047916">
    <property type="entry name" value="TTBK_Asator-like_STKc"/>
</dbReference>
<dbReference type="FunFam" id="1.10.510.10:FF:000481">
    <property type="entry name" value="Asator, isoform D"/>
    <property type="match status" value="1"/>
</dbReference>
<feature type="region of interest" description="Disordered" evidence="8">
    <location>
        <begin position="1150"/>
        <end position="1228"/>
    </location>
</feature>
<accession>A0A0X3P5B7</accession>
<protein>
    <recommendedName>
        <fullName evidence="9">Protein kinase domain-containing protein</fullName>
    </recommendedName>
</protein>
<comment type="similarity">
    <text evidence="6">Belongs to the protein kinase superfamily. CK1 Ser/Thr protein kinase family.</text>
</comment>
<evidence type="ECO:0000256" key="2">
    <source>
        <dbReference type="ARBA" id="ARBA00022679"/>
    </source>
</evidence>
<feature type="binding site" evidence="7">
    <location>
        <position position="50"/>
    </location>
    <ligand>
        <name>ATP</name>
        <dbReference type="ChEBI" id="CHEBI:30616"/>
    </ligand>
</feature>
<dbReference type="Pfam" id="PF00069">
    <property type="entry name" value="Pkinase"/>
    <property type="match status" value="1"/>
</dbReference>
<dbReference type="PROSITE" id="PS00107">
    <property type="entry name" value="PROTEIN_KINASE_ATP"/>
    <property type="match status" value="1"/>
</dbReference>
<feature type="region of interest" description="Disordered" evidence="8">
    <location>
        <begin position="793"/>
        <end position="1023"/>
    </location>
</feature>
<feature type="compositionally biased region" description="Basic and acidic residues" evidence="8">
    <location>
        <begin position="301"/>
        <end position="312"/>
    </location>
</feature>
<feature type="region of interest" description="Disordered" evidence="8">
    <location>
        <begin position="294"/>
        <end position="319"/>
    </location>
</feature>
<dbReference type="PANTHER" id="PTHR11909">
    <property type="entry name" value="CASEIN KINASE-RELATED"/>
    <property type="match status" value="1"/>
</dbReference>
<dbReference type="InterPro" id="IPR050235">
    <property type="entry name" value="CK1_Ser-Thr_kinase"/>
</dbReference>
<dbReference type="InterPro" id="IPR011009">
    <property type="entry name" value="Kinase-like_dom_sf"/>
</dbReference>
<keyword evidence="1" id="KW-0723">Serine/threonine-protein kinase</keyword>
<dbReference type="GO" id="GO:0005524">
    <property type="term" value="F:ATP binding"/>
    <property type="evidence" value="ECO:0007669"/>
    <property type="project" value="UniProtKB-UniRule"/>
</dbReference>
<dbReference type="SUPFAM" id="SSF56112">
    <property type="entry name" value="Protein kinase-like (PK-like)"/>
    <property type="match status" value="1"/>
</dbReference>
<keyword evidence="2" id="KW-0808">Transferase</keyword>
<feature type="compositionally biased region" description="Basic residues" evidence="8">
    <location>
        <begin position="1002"/>
        <end position="1012"/>
    </location>
</feature>
<keyword evidence="3 7" id="KW-0547">Nucleotide-binding</keyword>
<dbReference type="InterPro" id="IPR017441">
    <property type="entry name" value="Protein_kinase_ATP_BS"/>
</dbReference>
<dbReference type="FunFam" id="3.30.200.20:FF:000358">
    <property type="entry name" value="Tau tubulin kinase 2b"/>
    <property type="match status" value="1"/>
</dbReference>
<dbReference type="GO" id="GO:0015630">
    <property type="term" value="C:microtubule cytoskeleton"/>
    <property type="evidence" value="ECO:0007669"/>
    <property type="project" value="UniProtKB-ARBA"/>
</dbReference>
<dbReference type="EMBL" id="GEEE01016615">
    <property type="protein sequence ID" value="JAP46610.1"/>
    <property type="molecule type" value="Transcribed_RNA"/>
</dbReference>